<comment type="caution">
    <text evidence="1">The sequence shown here is derived from an EMBL/GenBank/DDBJ whole genome shotgun (WGS) entry which is preliminary data.</text>
</comment>
<evidence type="ECO:0000313" key="2">
    <source>
        <dbReference type="Proteomes" id="UP001589619"/>
    </source>
</evidence>
<dbReference type="InterPro" id="IPR013784">
    <property type="entry name" value="Carb-bd-like_fold"/>
</dbReference>
<dbReference type="EMBL" id="JBHMAG010000018">
    <property type="protein sequence ID" value="MFB9755807.1"/>
    <property type="molecule type" value="Genomic_DNA"/>
</dbReference>
<gene>
    <name evidence="1" type="ORF">ACFFNY_29855</name>
</gene>
<evidence type="ECO:0000313" key="1">
    <source>
        <dbReference type="EMBL" id="MFB9755807.1"/>
    </source>
</evidence>
<dbReference type="Proteomes" id="UP001589619">
    <property type="component" value="Unassembled WGS sequence"/>
</dbReference>
<protein>
    <recommendedName>
        <fullName evidence="3">Carboxypeptidase regulatory-like domain-containing protein</fullName>
    </recommendedName>
</protein>
<proteinExistence type="predicted"/>
<accession>A0ABV5W5F5</accession>
<organism evidence="1 2">
    <name type="scientific">Paenibacillus hodogayensis</name>
    <dbReference type="NCBI Taxonomy" id="279208"/>
    <lineage>
        <taxon>Bacteria</taxon>
        <taxon>Bacillati</taxon>
        <taxon>Bacillota</taxon>
        <taxon>Bacilli</taxon>
        <taxon>Bacillales</taxon>
        <taxon>Paenibacillaceae</taxon>
        <taxon>Paenibacillus</taxon>
    </lineage>
</organism>
<evidence type="ECO:0008006" key="3">
    <source>
        <dbReference type="Google" id="ProtNLM"/>
    </source>
</evidence>
<sequence>MEQLRIVRMKTRVTLVVIVRDAYASGPPFDRSMEVRLAGYPRKPVGKMDGTYIFSDLEPGEYRLEIDSSYYFREIRDVSVGTENRIVHVPLLPLPSYPFEPNGTLVRAMIVQSSGAPLVRAFAAAVVSSEECVKGRLSDGADGEGSDVIAVTAPVGTIQPEDRLLLVGRGEDGRRDVVHIREVLEYQKRFRLRSGLSSAYERGSRLFPIFVSRTTERGELALAFPGIGVRSFRAELRIGNGPDETLAMRTIEVKEGGTVNLGTWMV</sequence>
<dbReference type="SUPFAM" id="SSF49452">
    <property type="entry name" value="Starch-binding domain-like"/>
    <property type="match status" value="1"/>
</dbReference>
<keyword evidence="2" id="KW-1185">Reference proteome</keyword>
<reference evidence="1 2" key="1">
    <citation type="submission" date="2024-09" db="EMBL/GenBank/DDBJ databases">
        <authorList>
            <person name="Sun Q."/>
            <person name="Mori K."/>
        </authorList>
    </citation>
    <scope>NUCLEOTIDE SEQUENCE [LARGE SCALE GENOMIC DNA]</scope>
    <source>
        <strain evidence="1 2">JCM 12520</strain>
    </source>
</reference>
<name>A0ABV5W5F5_9BACL</name>
<dbReference type="RefSeq" id="WP_344908869.1">
    <property type="nucleotide sequence ID" value="NZ_BAAAYO010000006.1"/>
</dbReference>